<dbReference type="RefSeq" id="WP_104517831.1">
    <property type="nucleotide sequence ID" value="NZ_NHRY01000060.1"/>
</dbReference>
<dbReference type="AlphaFoldDB" id="A0A2S6NLH3"/>
<name>A0A2S6NLH3_RHOGL</name>
<dbReference type="EMBL" id="NHRY01000060">
    <property type="protein sequence ID" value="PPQ36235.1"/>
    <property type="molecule type" value="Genomic_DNA"/>
</dbReference>
<comment type="caution">
    <text evidence="1">The sequence shown here is derived from an EMBL/GenBank/DDBJ whole genome shotgun (WGS) entry which is preliminary data.</text>
</comment>
<organism evidence="1 2">
    <name type="scientific">Rhodopila globiformis</name>
    <name type="common">Rhodopseudomonas globiformis</name>
    <dbReference type="NCBI Taxonomy" id="1071"/>
    <lineage>
        <taxon>Bacteria</taxon>
        <taxon>Pseudomonadati</taxon>
        <taxon>Pseudomonadota</taxon>
        <taxon>Alphaproteobacteria</taxon>
        <taxon>Acetobacterales</taxon>
        <taxon>Acetobacteraceae</taxon>
        <taxon>Rhodopila</taxon>
    </lineage>
</organism>
<proteinExistence type="predicted"/>
<keyword evidence="2" id="KW-1185">Reference proteome</keyword>
<reference evidence="1 2" key="1">
    <citation type="journal article" date="2018" name="Arch. Microbiol.">
        <title>New insights into the metabolic potential of the phototrophic purple bacterium Rhodopila globiformis DSM 161(T) from its draft genome sequence and evidence for a vanadium-dependent nitrogenase.</title>
        <authorList>
            <person name="Imhoff J.F."/>
            <person name="Rahn T."/>
            <person name="Kunzel S."/>
            <person name="Neulinger S.C."/>
        </authorList>
    </citation>
    <scope>NUCLEOTIDE SEQUENCE [LARGE SCALE GENOMIC DNA]</scope>
    <source>
        <strain evidence="1 2">DSM 161</strain>
    </source>
</reference>
<dbReference type="Proteomes" id="UP000239724">
    <property type="component" value="Unassembled WGS sequence"/>
</dbReference>
<protein>
    <submittedName>
        <fullName evidence="1">Uncharacterized protein</fullName>
    </submittedName>
</protein>
<accession>A0A2S6NLH3</accession>
<evidence type="ECO:0000313" key="1">
    <source>
        <dbReference type="EMBL" id="PPQ36235.1"/>
    </source>
</evidence>
<evidence type="ECO:0000313" key="2">
    <source>
        <dbReference type="Proteomes" id="UP000239724"/>
    </source>
</evidence>
<sequence>MDKRKHDDASLPEPVSLTLEEAMQVSGGSGTIQAAAASLSTVLQQPVLVRGIPPVDWRTLGQASGHTA</sequence>
<gene>
    <name evidence="1" type="ORF">CCS01_05450</name>
</gene>